<comment type="subunit">
    <text evidence="9">Monomer.</text>
</comment>
<dbReference type="EMBL" id="JAPDFL010000001">
    <property type="protein sequence ID" value="MCW1934489.1"/>
    <property type="molecule type" value="Genomic_DNA"/>
</dbReference>
<dbReference type="CDD" id="cd00814">
    <property type="entry name" value="MetRS_core"/>
    <property type="match status" value="1"/>
</dbReference>
<dbReference type="RefSeq" id="WP_264507276.1">
    <property type="nucleotide sequence ID" value="NZ_JAPDFL010000001.1"/>
</dbReference>
<dbReference type="Proteomes" id="UP001208938">
    <property type="component" value="Unassembled WGS sequence"/>
</dbReference>
<evidence type="ECO:0000256" key="9">
    <source>
        <dbReference type="HAMAP-Rule" id="MF_00098"/>
    </source>
</evidence>
<dbReference type="Pfam" id="PF09334">
    <property type="entry name" value="tRNA-synt_1g"/>
    <property type="match status" value="1"/>
</dbReference>
<keyword evidence="9" id="KW-0479">Metal-binding</keyword>
<feature type="binding site" evidence="9">
    <location>
        <position position="353"/>
    </location>
    <ligand>
        <name>ATP</name>
        <dbReference type="ChEBI" id="CHEBI:30616"/>
    </ligand>
</feature>
<feature type="short sequence motif" description="'HIGH' region" evidence="9">
    <location>
        <begin position="11"/>
        <end position="21"/>
    </location>
</feature>
<dbReference type="SUPFAM" id="SSF57770">
    <property type="entry name" value="Methionyl-tRNA synthetase (MetRS), Zn-domain"/>
    <property type="match status" value="1"/>
</dbReference>
<evidence type="ECO:0000256" key="6">
    <source>
        <dbReference type="ARBA" id="ARBA00022917"/>
    </source>
</evidence>
<evidence type="ECO:0000256" key="5">
    <source>
        <dbReference type="ARBA" id="ARBA00022840"/>
    </source>
</evidence>
<evidence type="ECO:0000259" key="10">
    <source>
        <dbReference type="Pfam" id="PF09334"/>
    </source>
</evidence>
<comment type="caution">
    <text evidence="12">The sequence shown here is derived from an EMBL/GenBank/DDBJ whole genome shotgun (WGS) entry which is preliminary data.</text>
</comment>
<evidence type="ECO:0000256" key="3">
    <source>
        <dbReference type="ARBA" id="ARBA00022598"/>
    </source>
</evidence>
<accession>A0ABT3H3V1</accession>
<organism evidence="12 13">
    <name type="scientific">Pararhodobacter zhoushanensis</name>
    <dbReference type="NCBI Taxonomy" id="2479545"/>
    <lineage>
        <taxon>Bacteria</taxon>
        <taxon>Pseudomonadati</taxon>
        <taxon>Pseudomonadota</taxon>
        <taxon>Alphaproteobacteria</taxon>
        <taxon>Rhodobacterales</taxon>
        <taxon>Paracoccaceae</taxon>
        <taxon>Pararhodobacter</taxon>
    </lineage>
</organism>
<dbReference type="NCBIfam" id="TIGR00398">
    <property type="entry name" value="metG"/>
    <property type="match status" value="1"/>
</dbReference>
<feature type="binding site" evidence="9">
    <location>
        <position position="146"/>
    </location>
    <ligand>
        <name>Zn(2+)</name>
        <dbReference type="ChEBI" id="CHEBI:29105"/>
    </ligand>
</feature>
<evidence type="ECO:0000256" key="1">
    <source>
        <dbReference type="ARBA" id="ARBA00003314"/>
    </source>
</evidence>
<keyword evidence="4 9" id="KW-0547">Nucleotide-binding</keyword>
<keyword evidence="7 9" id="KW-0030">Aminoacyl-tRNA synthetase</keyword>
<dbReference type="InterPro" id="IPR041872">
    <property type="entry name" value="Anticodon_Met"/>
</dbReference>
<dbReference type="SUPFAM" id="SSF52374">
    <property type="entry name" value="Nucleotidylyl transferase"/>
    <property type="match status" value="1"/>
</dbReference>
<comment type="similarity">
    <text evidence="2 9">Belongs to the class-I aminoacyl-tRNA synthetase family. MetG type 1 subfamily.</text>
</comment>
<sequence>MARILITSALPYINGIKHLGNLVGSQLPADLYARYMRARGHEVMFICATDEHGTPAELAAAKAGKPVAEYCAEMHDVQAELANGFKLSFDHYGRSSSPENHQLTQHMAGRLKAAGLISEVSEKQVYSNADGRFLPDRYIEGTCPNCGYDRARGDQCENCTKQLDPTDLINPRSAISGSTDLEVRETKHLFLRQKSMRDSLRDWIKSKTDWPILTTSIALKWLDDGDGLQDRGITRDLDWGIAVKDGQNDWPGMEGKVFYVWFDAPIEYIAATAEWAHAQGLGDDAWERWWREDKGAADVRYVEFMGKDNVPFHTLSFPATLMGANFDGTEPWKLVDYIKSFNYLNYDGGQFSTSQGRGVFMDQALSLLPADYWRWWLLSHAPESSDSEFTWENFQASANKDLADVLGNLVSRVTKFCRSKFGEVVPEGGETGAREAQLVADLTAKIRSYEQLMEAMEVRKSANELRAIWVLGNEYLQEAAPWSTFKTDPALAAAQIRLALNLIRLYAVLSQPFIPEAAQSTMTAMASDDWRWPNDVAAALQLLPAGHAFTTPEVLFTKITDEQREDWQSRFAGVRS</sequence>
<keyword evidence="9" id="KW-0963">Cytoplasm</keyword>
<evidence type="ECO:0000256" key="7">
    <source>
        <dbReference type="ARBA" id="ARBA00023146"/>
    </source>
</evidence>
<feature type="binding site" evidence="9">
    <location>
        <position position="143"/>
    </location>
    <ligand>
        <name>Zn(2+)</name>
        <dbReference type="ChEBI" id="CHEBI:29105"/>
    </ligand>
</feature>
<dbReference type="PANTHER" id="PTHR45765:SF1">
    <property type="entry name" value="METHIONINE--TRNA LIGASE, CYTOPLASMIC"/>
    <property type="match status" value="1"/>
</dbReference>
<feature type="domain" description="Methionyl/Leucyl tRNA synthetase" evidence="10">
    <location>
        <begin position="4"/>
        <end position="413"/>
    </location>
</feature>
<dbReference type="CDD" id="cd07957">
    <property type="entry name" value="Anticodon_Ia_Met"/>
    <property type="match status" value="1"/>
</dbReference>
<dbReference type="InterPro" id="IPR029038">
    <property type="entry name" value="MetRS_Zn"/>
</dbReference>
<comment type="function">
    <text evidence="1 9">Is required not only for elongation of protein synthesis but also for the initiation of all mRNA translation through initiator tRNA(fMet) aminoacylation.</text>
</comment>
<dbReference type="PANTHER" id="PTHR45765">
    <property type="entry name" value="METHIONINE--TRNA LIGASE"/>
    <property type="match status" value="1"/>
</dbReference>
<protein>
    <recommendedName>
        <fullName evidence="9">Methionine--tRNA ligase</fullName>
        <ecNumber evidence="9">6.1.1.10</ecNumber>
    </recommendedName>
    <alternativeName>
        <fullName evidence="9">Methionyl-tRNA synthetase</fullName>
        <shortName evidence="9">MetRS</shortName>
    </alternativeName>
</protein>
<dbReference type="SUPFAM" id="SSF47323">
    <property type="entry name" value="Anticodon-binding domain of a subclass of class I aminoacyl-tRNA synthetases"/>
    <property type="match status" value="1"/>
</dbReference>
<gene>
    <name evidence="9 12" type="primary">metG</name>
    <name evidence="12" type="ORF">OKW52_20080</name>
</gene>
<dbReference type="GO" id="GO:0004825">
    <property type="term" value="F:methionine-tRNA ligase activity"/>
    <property type="evidence" value="ECO:0007669"/>
    <property type="project" value="UniProtKB-EC"/>
</dbReference>
<evidence type="ECO:0000256" key="2">
    <source>
        <dbReference type="ARBA" id="ARBA00008258"/>
    </source>
</evidence>
<dbReference type="PRINTS" id="PR01041">
    <property type="entry name" value="TRNASYNTHMET"/>
</dbReference>
<keyword evidence="13" id="KW-1185">Reference proteome</keyword>
<feature type="domain" description="Methionyl-tRNA synthetase anticodon-binding" evidence="11">
    <location>
        <begin position="425"/>
        <end position="575"/>
    </location>
</feature>
<comment type="catalytic activity">
    <reaction evidence="8 9">
        <text>tRNA(Met) + L-methionine + ATP = L-methionyl-tRNA(Met) + AMP + diphosphate</text>
        <dbReference type="Rhea" id="RHEA:13481"/>
        <dbReference type="Rhea" id="RHEA-COMP:9667"/>
        <dbReference type="Rhea" id="RHEA-COMP:9698"/>
        <dbReference type="ChEBI" id="CHEBI:30616"/>
        <dbReference type="ChEBI" id="CHEBI:33019"/>
        <dbReference type="ChEBI" id="CHEBI:57844"/>
        <dbReference type="ChEBI" id="CHEBI:78442"/>
        <dbReference type="ChEBI" id="CHEBI:78530"/>
        <dbReference type="ChEBI" id="CHEBI:456215"/>
        <dbReference type="EC" id="6.1.1.10"/>
    </reaction>
</comment>
<dbReference type="InterPro" id="IPR014729">
    <property type="entry name" value="Rossmann-like_a/b/a_fold"/>
</dbReference>
<feature type="binding site" evidence="9">
    <location>
        <position position="159"/>
    </location>
    <ligand>
        <name>Zn(2+)</name>
        <dbReference type="ChEBI" id="CHEBI:29105"/>
    </ligand>
</feature>
<keyword evidence="9" id="KW-0862">Zinc</keyword>
<evidence type="ECO:0000256" key="4">
    <source>
        <dbReference type="ARBA" id="ARBA00022741"/>
    </source>
</evidence>
<evidence type="ECO:0000313" key="13">
    <source>
        <dbReference type="Proteomes" id="UP001208938"/>
    </source>
</evidence>
<keyword evidence="5 9" id="KW-0067">ATP-binding</keyword>
<evidence type="ECO:0000313" key="12">
    <source>
        <dbReference type="EMBL" id="MCW1934489.1"/>
    </source>
</evidence>
<proteinExistence type="inferred from homology"/>
<dbReference type="Pfam" id="PF19303">
    <property type="entry name" value="Anticodon_3"/>
    <property type="match status" value="1"/>
</dbReference>
<dbReference type="HAMAP" id="MF_00098">
    <property type="entry name" value="Met_tRNA_synth_type1"/>
    <property type="match status" value="1"/>
</dbReference>
<comment type="cofactor">
    <cofactor evidence="9">
        <name>Zn(2+)</name>
        <dbReference type="ChEBI" id="CHEBI:29105"/>
    </cofactor>
    <text evidence="9">Binds 1 zinc ion per subunit.</text>
</comment>
<dbReference type="InterPro" id="IPR023458">
    <property type="entry name" value="Met-tRNA_ligase_1"/>
</dbReference>
<dbReference type="InterPro" id="IPR015413">
    <property type="entry name" value="Methionyl/Leucyl_tRNA_Synth"/>
</dbReference>
<dbReference type="InterPro" id="IPR014758">
    <property type="entry name" value="Met-tRNA_synth"/>
</dbReference>
<dbReference type="InterPro" id="IPR033911">
    <property type="entry name" value="MetRS_core"/>
</dbReference>
<comment type="subcellular location">
    <subcellularLocation>
        <location evidence="9">Cytoplasm</location>
    </subcellularLocation>
</comment>
<dbReference type="Gene3D" id="2.20.28.20">
    <property type="entry name" value="Methionyl-tRNA synthetase, Zn-domain"/>
    <property type="match status" value="1"/>
</dbReference>
<keyword evidence="6 9" id="KW-0648">Protein biosynthesis</keyword>
<feature type="binding site" evidence="9">
    <location>
        <position position="156"/>
    </location>
    <ligand>
        <name>Zn(2+)</name>
        <dbReference type="ChEBI" id="CHEBI:29105"/>
    </ligand>
</feature>
<feature type="short sequence motif" description="'KMSKS' region" evidence="9">
    <location>
        <begin position="350"/>
        <end position="354"/>
    </location>
</feature>
<reference evidence="12 13" key="1">
    <citation type="submission" date="2022-10" db="EMBL/GenBank/DDBJ databases">
        <title>Pararhodobacter sp. nov., isolated from marine algae.</title>
        <authorList>
            <person name="Choi B.J."/>
            <person name="Kim J.M."/>
            <person name="Lee J.K."/>
            <person name="Choi D.G."/>
            <person name="Jeon C.O."/>
        </authorList>
    </citation>
    <scope>NUCLEOTIDE SEQUENCE [LARGE SCALE GENOMIC DNA]</scope>
    <source>
        <strain evidence="12 13">ZQ420</strain>
    </source>
</reference>
<dbReference type="Gene3D" id="1.10.730.10">
    <property type="entry name" value="Isoleucyl-tRNA Synthetase, Domain 1"/>
    <property type="match status" value="1"/>
</dbReference>
<evidence type="ECO:0000259" key="11">
    <source>
        <dbReference type="Pfam" id="PF19303"/>
    </source>
</evidence>
<keyword evidence="3 9" id="KW-0436">Ligase</keyword>
<dbReference type="Gene3D" id="3.40.50.620">
    <property type="entry name" value="HUPs"/>
    <property type="match status" value="1"/>
</dbReference>
<evidence type="ECO:0000256" key="8">
    <source>
        <dbReference type="ARBA" id="ARBA00047364"/>
    </source>
</evidence>
<dbReference type="InterPro" id="IPR009080">
    <property type="entry name" value="tRNAsynth_Ia_anticodon-bd"/>
</dbReference>
<name>A0ABT3H3V1_9RHOB</name>
<dbReference type="EC" id="6.1.1.10" evidence="9"/>